<dbReference type="GO" id="GO:0005737">
    <property type="term" value="C:cytoplasm"/>
    <property type="evidence" value="ECO:0007669"/>
    <property type="project" value="TreeGrafter"/>
</dbReference>
<dbReference type="InterPro" id="IPR036388">
    <property type="entry name" value="WH-like_DNA-bd_sf"/>
</dbReference>
<dbReference type="PANTHER" id="PTHR16305:SF28">
    <property type="entry name" value="GUANYLATE CYCLASE DOMAIN-CONTAINING PROTEIN"/>
    <property type="match status" value="1"/>
</dbReference>
<keyword evidence="3 4" id="KW-0238">DNA-binding</keyword>
<dbReference type="GO" id="GO:0000160">
    <property type="term" value="P:phosphorelay signal transduction system"/>
    <property type="evidence" value="ECO:0007669"/>
    <property type="project" value="InterPro"/>
</dbReference>
<dbReference type="InterPro" id="IPR027417">
    <property type="entry name" value="P-loop_NTPase"/>
</dbReference>
<reference evidence="6 7" key="1">
    <citation type="submission" date="2018-10" db="EMBL/GenBank/DDBJ databases">
        <title>Robbsia sp. DHC34, isolated from soil.</title>
        <authorList>
            <person name="Gao Z.-H."/>
            <person name="Qiu L.-H."/>
        </authorList>
    </citation>
    <scope>NUCLEOTIDE SEQUENCE [LARGE SCALE GENOMIC DNA]</scope>
    <source>
        <strain evidence="6 7">DHC34</strain>
    </source>
</reference>
<keyword evidence="2" id="KW-0067">ATP-binding</keyword>
<accession>A0A494X9I1</accession>
<dbReference type="SMART" id="SM00862">
    <property type="entry name" value="Trans_reg_C"/>
    <property type="match status" value="1"/>
</dbReference>
<dbReference type="GO" id="GO:0005524">
    <property type="term" value="F:ATP binding"/>
    <property type="evidence" value="ECO:0007669"/>
    <property type="project" value="UniProtKB-KW"/>
</dbReference>
<dbReference type="InterPro" id="IPR016032">
    <property type="entry name" value="Sig_transdc_resp-reg_C-effctor"/>
</dbReference>
<dbReference type="Pfam" id="PF13191">
    <property type="entry name" value="AAA_16"/>
    <property type="match status" value="1"/>
</dbReference>
<evidence type="ECO:0000256" key="4">
    <source>
        <dbReference type="PROSITE-ProRule" id="PRU01091"/>
    </source>
</evidence>
<feature type="DNA-binding region" description="OmpR/PhoB-type" evidence="4">
    <location>
        <begin position="11"/>
        <end position="114"/>
    </location>
</feature>
<gene>
    <name evidence="6" type="ORF">D7S86_23595</name>
</gene>
<dbReference type="SUPFAM" id="SSF46894">
    <property type="entry name" value="C-terminal effector domain of the bipartite response regulators"/>
    <property type="match status" value="1"/>
</dbReference>
<dbReference type="Proteomes" id="UP000270342">
    <property type="component" value="Unassembled WGS sequence"/>
</dbReference>
<keyword evidence="7" id="KW-1185">Reference proteome</keyword>
<dbReference type="InterPro" id="IPR041664">
    <property type="entry name" value="AAA_16"/>
</dbReference>
<dbReference type="GO" id="GO:0006355">
    <property type="term" value="P:regulation of DNA-templated transcription"/>
    <property type="evidence" value="ECO:0007669"/>
    <property type="project" value="InterPro"/>
</dbReference>
<dbReference type="PANTHER" id="PTHR16305">
    <property type="entry name" value="TESTICULAR SOLUBLE ADENYLYL CYCLASE"/>
    <property type="match status" value="1"/>
</dbReference>
<name>A0A494X9I1_9BURK</name>
<dbReference type="GO" id="GO:0004016">
    <property type="term" value="F:adenylate cyclase activity"/>
    <property type="evidence" value="ECO:0007669"/>
    <property type="project" value="TreeGrafter"/>
</dbReference>
<evidence type="ECO:0000313" key="6">
    <source>
        <dbReference type="EMBL" id="RKP47130.1"/>
    </source>
</evidence>
<evidence type="ECO:0000256" key="1">
    <source>
        <dbReference type="ARBA" id="ARBA00022741"/>
    </source>
</evidence>
<protein>
    <recommendedName>
        <fullName evidence="5">OmpR/PhoB-type domain-containing protein</fullName>
    </recommendedName>
</protein>
<evidence type="ECO:0000259" key="5">
    <source>
        <dbReference type="PROSITE" id="PS51755"/>
    </source>
</evidence>
<evidence type="ECO:0000256" key="2">
    <source>
        <dbReference type="ARBA" id="ARBA00022840"/>
    </source>
</evidence>
<dbReference type="SUPFAM" id="SSF52540">
    <property type="entry name" value="P-loop containing nucleoside triphosphate hydrolases"/>
    <property type="match status" value="1"/>
</dbReference>
<evidence type="ECO:0000313" key="7">
    <source>
        <dbReference type="Proteomes" id="UP000270342"/>
    </source>
</evidence>
<dbReference type="EMBL" id="RBZU01000013">
    <property type="protein sequence ID" value="RKP47130.1"/>
    <property type="molecule type" value="Genomic_DNA"/>
</dbReference>
<dbReference type="GO" id="GO:0003677">
    <property type="term" value="F:DNA binding"/>
    <property type="evidence" value="ECO:0007669"/>
    <property type="project" value="UniProtKB-UniRule"/>
</dbReference>
<dbReference type="Gene3D" id="1.10.10.10">
    <property type="entry name" value="Winged helix-like DNA-binding domain superfamily/Winged helix DNA-binding domain"/>
    <property type="match status" value="1"/>
</dbReference>
<dbReference type="InterPro" id="IPR001867">
    <property type="entry name" value="OmpR/PhoB-type_DNA-bd"/>
</dbReference>
<dbReference type="CDD" id="cd00383">
    <property type="entry name" value="trans_reg_C"/>
    <property type="match status" value="1"/>
</dbReference>
<evidence type="ECO:0000256" key="3">
    <source>
        <dbReference type="ARBA" id="ARBA00023125"/>
    </source>
</evidence>
<feature type="domain" description="OmpR/PhoB-type" evidence="5">
    <location>
        <begin position="11"/>
        <end position="114"/>
    </location>
</feature>
<dbReference type="Pfam" id="PF00486">
    <property type="entry name" value="Trans_reg_C"/>
    <property type="match status" value="1"/>
</dbReference>
<comment type="caution">
    <text evidence="6">The sequence shown here is derived from an EMBL/GenBank/DDBJ whole genome shotgun (WGS) entry which is preliminary data.</text>
</comment>
<proteinExistence type="predicted"/>
<dbReference type="Gene3D" id="3.40.50.300">
    <property type="entry name" value="P-loop containing nucleotide triphosphate hydrolases"/>
    <property type="match status" value="1"/>
</dbReference>
<keyword evidence="1" id="KW-0547">Nucleotide-binding</keyword>
<organism evidence="6 7">
    <name type="scientific">Pararobbsia silviterrae</name>
    <dbReference type="NCBI Taxonomy" id="1792498"/>
    <lineage>
        <taxon>Bacteria</taxon>
        <taxon>Pseudomonadati</taxon>
        <taxon>Pseudomonadota</taxon>
        <taxon>Betaproteobacteria</taxon>
        <taxon>Burkholderiales</taxon>
        <taxon>Burkholderiaceae</taxon>
        <taxon>Pararobbsia</taxon>
    </lineage>
</organism>
<dbReference type="PROSITE" id="PS51755">
    <property type="entry name" value="OMPR_PHOB"/>
    <property type="match status" value="1"/>
</dbReference>
<sequence length="562" mass="62366">MHALAVPIRNAEMIHFFPFRLDPVNQSLSKCMPDGEIRTLAVGPRPFEMLQHLIYNHGRLVTHEELLGAVWPNQWVQPEVLKSHIKSIRSVLDDDAREPRYVETHRGRGYRFIAALDAPDSDAAPQGSSIRRPANLVGRESEFAQLREYFGQASSGTPQIVFVPGEIGSGKSALVDQFIDTLATSNAQTAIGHCLDGYADVEPYYPVLTLLTQLSRGEHAGAVRQELATLAPSWARHIPGLVANPHASHTGAAISARPVLREIQALLERLTLDCPIVLVLEDAHSADHSTIDWIAATASQAHRARHTRLMLIVTYRPEDACVADHPIGALHQDLAIRALCRDVPLNALKDDDVRTYLQMRAPNDPPEHLDRLARFIAERSGGNASFMVAMLNEVLQTRDDARPISVRRAPHDGEFPTHVPPLIARVIERRIARLGDLPQRVLEAASLTGDTFEAESAARAAGIAIETVEDVCEALCRQGCFIARVERSRSSDPCDVHAYQFRHVLYRQVCYERQSPIRRERMTQRIAQTADETVRPRVGLGETVAVTTSTHRLRPAASRSRA</sequence>
<dbReference type="AlphaFoldDB" id="A0A494X9I1"/>